<evidence type="ECO:0000313" key="3">
    <source>
        <dbReference type="Proteomes" id="UP000478571"/>
    </source>
</evidence>
<dbReference type="GO" id="GO:0003677">
    <property type="term" value="F:DNA binding"/>
    <property type="evidence" value="ECO:0007669"/>
    <property type="project" value="InterPro"/>
</dbReference>
<evidence type="ECO:0000313" key="2">
    <source>
        <dbReference type="EMBL" id="MYM61501.1"/>
    </source>
</evidence>
<comment type="caution">
    <text evidence="2">The sequence shown here is derived from an EMBL/GenBank/DDBJ whole genome shotgun (WGS) entry which is preliminary data.</text>
</comment>
<proteinExistence type="predicted"/>
<feature type="domain" description="HTH cro/C1-type" evidence="1">
    <location>
        <begin position="11"/>
        <end position="66"/>
    </location>
</feature>
<dbReference type="Gene3D" id="1.10.260.40">
    <property type="entry name" value="lambda repressor-like DNA-binding domains"/>
    <property type="match status" value="1"/>
</dbReference>
<dbReference type="RefSeq" id="WP_160932963.1">
    <property type="nucleotide sequence ID" value="NZ_WWEU01000014.1"/>
</dbReference>
<evidence type="ECO:0000259" key="1">
    <source>
        <dbReference type="PROSITE" id="PS50943"/>
    </source>
</evidence>
<name>A0A6L8LZF2_9VIBR</name>
<keyword evidence="3" id="KW-1185">Reference proteome</keyword>
<reference evidence="2 3" key="1">
    <citation type="submission" date="2020-01" db="EMBL/GenBank/DDBJ databases">
        <title>Draft Genome Sequence of Vibrio sp. strain OCN044, Isolated from a Healthy Coral at Palmyra Atoll.</title>
        <authorList>
            <person name="Videau P."/>
            <person name="Loughran R."/>
            <person name="Esquivel A."/>
            <person name="Deadmond M."/>
            <person name="Paddock B.E."/>
            <person name="Saw J.H."/>
            <person name="Ushijima B."/>
        </authorList>
    </citation>
    <scope>NUCLEOTIDE SEQUENCE [LARGE SCALE GENOMIC DNA]</scope>
    <source>
        <strain evidence="2 3">OCN044</strain>
    </source>
</reference>
<organism evidence="2 3">
    <name type="scientific">Vibrio tetraodonis subsp. pristinus</name>
    <dbReference type="NCBI Taxonomy" id="2695891"/>
    <lineage>
        <taxon>Bacteria</taxon>
        <taxon>Pseudomonadati</taxon>
        <taxon>Pseudomonadota</taxon>
        <taxon>Gammaproteobacteria</taxon>
        <taxon>Vibrionales</taxon>
        <taxon>Vibrionaceae</taxon>
        <taxon>Vibrio</taxon>
    </lineage>
</organism>
<protein>
    <recommendedName>
        <fullName evidence="1">HTH cro/C1-type domain-containing protein</fullName>
    </recommendedName>
</protein>
<dbReference type="EMBL" id="WWEU01000014">
    <property type="protein sequence ID" value="MYM61501.1"/>
    <property type="molecule type" value="Genomic_DNA"/>
</dbReference>
<dbReference type="SUPFAM" id="SSF47413">
    <property type="entry name" value="lambda repressor-like DNA-binding domains"/>
    <property type="match status" value="1"/>
</dbReference>
<sequence>MTQKKSYETLLKRLRSEKFTSASDFARATGANRRTVSAHESGTRKIDAKAAQLYAKSLGLDDWRQLITGETKNLEVFVNAHPTEVDLIMAITAAIVSVSPSFSSEKRKSLLKKIAGKEDLILKYKNGHLCIDEIKREIINLVIKK</sequence>
<dbReference type="InterPro" id="IPR001387">
    <property type="entry name" value="Cro/C1-type_HTH"/>
</dbReference>
<gene>
    <name evidence="2" type="ORF">GTG28_20035</name>
</gene>
<dbReference type="Proteomes" id="UP000478571">
    <property type="component" value="Unassembled WGS sequence"/>
</dbReference>
<accession>A0A6L8LZF2</accession>
<dbReference type="AlphaFoldDB" id="A0A6L8LZF2"/>
<dbReference type="InterPro" id="IPR010982">
    <property type="entry name" value="Lambda_DNA-bd_dom_sf"/>
</dbReference>
<dbReference type="CDD" id="cd00093">
    <property type="entry name" value="HTH_XRE"/>
    <property type="match status" value="1"/>
</dbReference>
<dbReference type="PROSITE" id="PS50943">
    <property type="entry name" value="HTH_CROC1"/>
    <property type="match status" value="1"/>
</dbReference>